<evidence type="ECO:0000256" key="1">
    <source>
        <dbReference type="ARBA" id="ARBA00009199"/>
    </source>
</evidence>
<dbReference type="PANTHER" id="PTHR11895:SF7">
    <property type="entry name" value="GLUTAMYL-TRNA(GLN) AMIDOTRANSFERASE SUBUNIT A, MITOCHONDRIAL"/>
    <property type="match status" value="1"/>
</dbReference>
<accession>A0A9W6VXM9</accession>
<comment type="similarity">
    <text evidence="1">Belongs to the amidase family.</text>
</comment>
<evidence type="ECO:0000313" key="4">
    <source>
        <dbReference type="Proteomes" id="UP001165135"/>
    </source>
</evidence>
<dbReference type="Proteomes" id="UP001165135">
    <property type="component" value="Unassembled WGS sequence"/>
</dbReference>
<dbReference type="EMBL" id="BSTJ01000025">
    <property type="protein sequence ID" value="GLY81966.1"/>
    <property type="molecule type" value="Genomic_DNA"/>
</dbReference>
<organism evidence="3 4">
    <name type="scientific">Actinoallomurus iriomotensis</name>
    <dbReference type="NCBI Taxonomy" id="478107"/>
    <lineage>
        <taxon>Bacteria</taxon>
        <taxon>Bacillati</taxon>
        <taxon>Actinomycetota</taxon>
        <taxon>Actinomycetes</taxon>
        <taxon>Streptosporangiales</taxon>
        <taxon>Thermomonosporaceae</taxon>
        <taxon>Actinoallomurus</taxon>
    </lineage>
</organism>
<dbReference type="Gene3D" id="3.90.1300.10">
    <property type="entry name" value="Amidase signature (AS) domain"/>
    <property type="match status" value="1"/>
</dbReference>
<dbReference type="AlphaFoldDB" id="A0A9W6VXM9"/>
<proteinExistence type="inferred from homology"/>
<dbReference type="InterPro" id="IPR036928">
    <property type="entry name" value="AS_sf"/>
</dbReference>
<dbReference type="InterPro" id="IPR000120">
    <property type="entry name" value="Amidase"/>
</dbReference>
<feature type="domain" description="Amidase" evidence="2">
    <location>
        <begin position="38"/>
        <end position="460"/>
    </location>
</feature>
<reference evidence="3" key="1">
    <citation type="submission" date="2023-03" db="EMBL/GenBank/DDBJ databases">
        <title>Actinoallomurus iriomotensis NBRC 103681.</title>
        <authorList>
            <person name="Ichikawa N."/>
            <person name="Sato H."/>
            <person name="Tonouchi N."/>
        </authorList>
    </citation>
    <scope>NUCLEOTIDE SEQUENCE</scope>
    <source>
        <strain evidence="3">NBRC 103681</strain>
    </source>
</reference>
<dbReference type="GO" id="GO:0003824">
    <property type="term" value="F:catalytic activity"/>
    <property type="evidence" value="ECO:0007669"/>
    <property type="project" value="InterPro"/>
</dbReference>
<sequence length="482" mass="51342">MAVQLSVGVPSSLVTQIHDLSAREQAAAIRDRELSPVDVTEHYLNRIDRLGDQVGAFVTVTADMAREQAKTAEKAVAQGDTPPLLGVPVPIKDLNMVKDVPMTLGSAAFDDFQGFADDNVVTSLREAGTILLGKTNTPEFGLPCYTENDVAPPARTPWDLSRSAGGSSGGAAAAVAAGLAPIAQGSDGGGSIRIPASVCGLFGIKPTRGRVSHGPIVPDLTGLATNGPIARDVRDAALMLDLISGNRPGDMYHAAPQEGTFLEAADRAPGRLRIGRSMASAVPGAEIHPDCVAAYEAATELLTELGHEVEEFDMPLGADLVPHFETLWAAMATLTPVPPDREERLRPLTRHLRERGNAITAPELFMAQGALQLAVRLAMPVAEQYDVILHPTLAQPPVPIGHFDDVDPAENFERQKRFTPFTSIYNITGQPAVNVPLHWSDDGLPIGVMLVGRMSDEATLISLSAQLEAARPWADRHPPIWD</sequence>
<gene>
    <name evidence="3" type="ORF">Airi01_102330</name>
</gene>
<name>A0A9W6VXM9_9ACTN</name>
<dbReference type="InterPro" id="IPR023631">
    <property type="entry name" value="Amidase_dom"/>
</dbReference>
<protein>
    <submittedName>
        <fullName evidence="3">Amidase</fullName>
    </submittedName>
</protein>
<comment type="caution">
    <text evidence="3">The sequence shown here is derived from an EMBL/GenBank/DDBJ whole genome shotgun (WGS) entry which is preliminary data.</text>
</comment>
<dbReference type="PANTHER" id="PTHR11895">
    <property type="entry name" value="TRANSAMIDASE"/>
    <property type="match status" value="1"/>
</dbReference>
<evidence type="ECO:0000313" key="3">
    <source>
        <dbReference type="EMBL" id="GLY81966.1"/>
    </source>
</evidence>
<dbReference type="Pfam" id="PF01425">
    <property type="entry name" value="Amidase"/>
    <property type="match status" value="1"/>
</dbReference>
<dbReference type="SUPFAM" id="SSF75304">
    <property type="entry name" value="Amidase signature (AS) enzymes"/>
    <property type="match status" value="1"/>
</dbReference>
<dbReference type="InterPro" id="IPR020556">
    <property type="entry name" value="Amidase_CS"/>
</dbReference>
<dbReference type="PROSITE" id="PS00571">
    <property type="entry name" value="AMIDASES"/>
    <property type="match status" value="1"/>
</dbReference>
<evidence type="ECO:0000259" key="2">
    <source>
        <dbReference type="Pfam" id="PF01425"/>
    </source>
</evidence>